<proteinExistence type="inferred from homology"/>
<sequence>MNKSIKTDEKSFWKKQLTGVLTKVKFPYDRLEVHQEDKVKKLTKNLSKQACDGLRQLSGHSDYKLHVLLITSLNILLYKYSGHEEIIIGSPIYKQKNKKVLINTILPLRNTVKGEMTFQQLLLQIHDTILSANKHQNYSIENMINELNTEIDQQGFPLFDVMVILDAIHDKDYVQHVKNNVTFIFSKNENGLSVTIEYRPDLYKKSTIERIAQNLDHLLQAMMFHKNNKIKDIHVLANEQYEEIFSTFNNYTKLNSEIKTLHELFQDQVVKTPNHIVAIAGNETITYKDLNEKANQLARVLREKGIARQDIVGIMVEPSIKLAIGLLAILKAGGTYLPLDPNYPKDRLTFMMQDSHVQLVLTDHKNLHRLQENVKKLNIENQAIFIGEKNDLNIRQSLHDLAYIIYTSGSTGKPKGVMVEHETASKTILWRKEEYEFTEDDGIIQLVPYSFDAFVGGFFAPIISGSKIVLLTNDEIKNPIQIRKYMKERKISHLHGVPPIISLIIEKINEDEASSLKTITVGGDRTPANLIKLCAEKQIELVNEYGPTENTIISTIYRNMNDYKNIKIGKPIYDTYIYILDKDDNLCPIGVCGEICISGGRLARGYLNRPELTAEKFVHNPFKKGQIMYRTGDLGKWCDDGNIDFIGRKDFQVKIRGFRIELGEIEKKLLAYTFVKQAAVIDCEDENGVKYLSAYFVSDQRLSVNEIKEFLSQDLPEYMVPSYFIQLQEMPMTNNGKIDRKALPTPSNAISLASQYVAPRNEIEEKIADIWTKVLNVNKIGINDNFFSIGGDSLKAIRAVSILSEQLNIEINDIYKYQTIQELASQIDYSHKGLAARIEELKQQFATASEVKINEEKAHDLEDQYRLYKKKIELYKQLNLTKTKKYDNILLTGATGYVGIYLLRELIHATDSMIHVVVRGKDLKEAEQRVKHKITFYFGNEYFDQISKRINIIKGDIEDRYLGLEKKEYETLSHEIDCIINSAAYVKHYGDFQKFYRINVQGTNHLINFAKNHKVKDFNHISTTTVSKGNIKGKDKVYFSEFEMDIGQKSNSFYAQTKLESEKLVMAASESGIEFKIFRLGNVSFHYENGTFQENIEDNAMSKTLQSFIKLNTFPELNIKDLNFSYVDQLAKSFVLLFNKKELKNEVFHLYNPYKVSIVDIANLIKKKYNTVNMISFAEFLDFILKNIHHEEIRPYLDQIFMYFHLTNKKSDVTETICLNEKTTYLLEKMNFKWSKLNETATKKMLDYWEKVNFI</sequence>
<keyword evidence="9" id="KW-1185">Reference proteome</keyword>
<dbReference type="CDD" id="cd05930">
    <property type="entry name" value="A_NRPS"/>
    <property type="match status" value="1"/>
</dbReference>
<dbReference type="NCBIfam" id="TIGR01733">
    <property type="entry name" value="AA-adenyl-dom"/>
    <property type="match status" value="1"/>
</dbReference>
<dbReference type="Pfam" id="PF07993">
    <property type="entry name" value="NAD_binding_4"/>
    <property type="match status" value="1"/>
</dbReference>
<dbReference type="FunFam" id="2.30.38.10:FF:000001">
    <property type="entry name" value="Non-ribosomal peptide synthetase PvdI"/>
    <property type="match status" value="1"/>
</dbReference>
<dbReference type="InterPro" id="IPR025110">
    <property type="entry name" value="AMP-bd_C"/>
</dbReference>
<evidence type="ECO:0000313" key="9">
    <source>
        <dbReference type="Proteomes" id="UP000472971"/>
    </source>
</evidence>
<evidence type="ECO:0000256" key="2">
    <source>
        <dbReference type="ARBA" id="ARBA00006432"/>
    </source>
</evidence>
<dbReference type="Pfam" id="PF00668">
    <property type="entry name" value="Condensation"/>
    <property type="match status" value="1"/>
</dbReference>
<accession>A0A6B3VVC0</accession>
<dbReference type="PANTHER" id="PTHR44845:SF7">
    <property type="entry name" value="PLIPASTATIN SYNTHASE SUBUNIT D"/>
    <property type="match status" value="1"/>
</dbReference>
<comment type="caution">
    <text evidence="8">The sequence shown here is derived from an EMBL/GenBank/DDBJ whole genome shotgun (WGS) entry which is preliminary data.</text>
</comment>
<dbReference type="Gene3D" id="3.40.50.720">
    <property type="entry name" value="NAD(P)-binding Rossmann-like Domain"/>
    <property type="match status" value="1"/>
</dbReference>
<dbReference type="FunFam" id="3.40.50.12780:FF:000012">
    <property type="entry name" value="Non-ribosomal peptide synthetase"/>
    <property type="match status" value="1"/>
</dbReference>
<dbReference type="InterPro" id="IPR009081">
    <property type="entry name" value="PP-bd_ACP"/>
</dbReference>
<keyword evidence="3" id="KW-0596">Phosphopantetheine</keyword>
<dbReference type="Pfam" id="PF00550">
    <property type="entry name" value="PP-binding"/>
    <property type="match status" value="1"/>
</dbReference>
<dbReference type="SUPFAM" id="SSF47336">
    <property type="entry name" value="ACP-like"/>
    <property type="match status" value="1"/>
</dbReference>
<protein>
    <submittedName>
        <fullName evidence="8">Amino acid adenylation domain-containing protein</fullName>
    </submittedName>
</protein>
<dbReference type="Pfam" id="PF00501">
    <property type="entry name" value="AMP-binding"/>
    <property type="match status" value="1"/>
</dbReference>
<dbReference type="FunFam" id="3.40.50.980:FF:000001">
    <property type="entry name" value="Non-ribosomal peptide synthetase"/>
    <property type="match status" value="1"/>
</dbReference>
<evidence type="ECO:0000313" key="10">
    <source>
        <dbReference type="Proteomes" id="UP000570010"/>
    </source>
</evidence>
<dbReference type="InterPro" id="IPR000873">
    <property type="entry name" value="AMP-dep_synth/lig_dom"/>
</dbReference>
<dbReference type="Pfam" id="PF13193">
    <property type="entry name" value="AMP-binding_C"/>
    <property type="match status" value="1"/>
</dbReference>
<dbReference type="AlphaFoldDB" id="A0A6B3VVC0"/>
<dbReference type="FunFam" id="1.10.1200.10:FF:000005">
    <property type="entry name" value="Nonribosomal peptide synthetase 1"/>
    <property type="match status" value="1"/>
</dbReference>
<dbReference type="GO" id="GO:0043041">
    <property type="term" value="P:amino acid activation for nonribosomal peptide biosynthetic process"/>
    <property type="evidence" value="ECO:0007669"/>
    <property type="project" value="UniProtKB-ARBA"/>
</dbReference>
<dbReference type="InterPro" id="IPR006162">
    <property type="entry name" value="Ppantetheine_attach_site"/>
</dbReference>
<dbReference type="GO" id="GO:0044550">
    <property type="term" value="P:secondary metabolite biosynthetic process"/>
    <property type="evidence" value="ECO:0007669"/>
    <property type="project" value="UniProtKB-ARBA"/>
</dbReference>
<dbReference type="InterPro" id="IPR045851">
    <property type="entry name" value="AMP-bd_C_sf"/>
</dbReference>
<feature type="domain" description="Carrier" evidence="6">
    <location>
        <begin position="758"/>
        <end position="834"/>
    </location>
</feature>
<dbReference type="SUPFAM" id="SSF52777">
    <property type="entry name" value="CoA-dependent acyltransferases"/>
    <property type="match status" value="1"/>
</dbReference>
<gene>
    <name evidence="8" type="ORF">G4D64_05180</name>
    <name evidence="7" type="ORF">H1Z61_05220</name>
</gene>
<dbReference type="PANTHER" id="PTHR44845">
    <property type="entry name" value="CARRIER DOMAIN-CONTAINING PROTEIN"/>
    <property type="match status" value="1"/>
</dbReference>
<dbReference type="InterPro" id="IPR010071">
    <property type="entry name" value="AA_adenyl_dom"/>
</dbReference>
<dbReference type="Gene3D" id="3.30.559.30">
    <property type="entry name" value="Nonribosomal peptide synthetase, condensation domain"/>
    <property type="match status" value="1"/>
</dbReference>
<dbReference type="Gene3D" id="2.30.38.10">
    <property type="entry name" value="Luciferase, Domain 3"/>
    <property type="match status" value="1"/>
</dbReference>
<dbReference type="Proteomes" id="UP000570010">
    <property type="component" value="Unassembled WGS sequence"/>
</dbReference>
<evidence type="ECO:0000256" key="3">
    <source>
        <dbReference type="ARBA" id="ARBA00022450"/>
    </source>
</evidence>
<evidence type="ECO:0000313" key="7">
    <source>
        <dbReference type="EMBL" id="MBA4536565.1"/>
    </source>
</evidence>
<dbReference type="Gene3D" id="3.40.50.980">
    <property type="match status" value="2"/>
</dbReference>
<dbReference type="PRINTS" id="PR00154">
    <property type="entry name" value="AMPBINDING"/>
</dbReference>
<reference evidence="8 9" key="1">
    <citation type="submission" date="2020-02" db="EMBL/GenBank/DDBJ databases">
        <title>Bacillus aquiflavi sp. nov., isolated from yellow water of strong flavor Chinese baijiu in Yibin region of China.</title>
        <authorList>
            <person name="Xie J."/>
        </authorList>
    </citation>
    <scope>NUCLEOTIDE SEQUENCE [LARGE SCALE GENOMIC DNA]</scope>
    <source>
        <strain evidence="8 9">3H-10</strain>
    </source>
</reference>
<evidence type="ECO:0000256" key="4">
    <source>
        <dbReference type="ARBA" id="ARBA00022553"/>
    </source>
</evidence>
<comment type="cofactor">
    <cofactor evidence="1">
        <name>pantetheine 4'-phosphate</name>
        <dbReference type="ChEBI" id="CHEBI:47942"/>
    </cofactor>
</comment>
<reference evidence="7 10" key="2">
    <citation type="submission" date="2020-07" db="EMBL/GenBank/DDBJ databases">
        <authorList>
            <person name="Feng H."/>
        </authorList>
    </citation>
    <scope>NUCLEOTIDE SEQUENCE [LARGE SCALE GENOMIC DNA]</scope>
    <source>
        <strain evidence="10">s-12</strain>
        <strain evidence="7">S-12</strain>
    </source>
</reference>
<dbReference type="GO" id="GO:0003824">
    <property type="term" value="F:catalytic activity"/>
    <property type="evidence" value="ECO:0007669"/>
    <property type="project" value="InterPro"/>
</dbReference>
<dbReference type="Gene3D" id="1.10.1200.10">
    <property type="entry name" value="ACP-like"/>
    <property type="match status" value="1"/>
</dbReference>
<dbReference type="InterPro" id="IPR020459">
    <property type="entry name" value="AMP-binding"/>
</dbReference>
<dbReference type="Gene3D" id="3.30.300.30">
    <property type="match status" value="1"/>
</dbReference>
<dbReference type="InterPro" id="IPR013120">
    <property type="entry name" value="FAR_NAD-bd"/>
</dbReference>
<name>A0A6B3VVC0_9BACI</name>
<dbReference type="SUPFAM" id="SSF56801">
    <property type="entry name" value="Acetyl-CoA synthetase-like"/>
    <property type="match status" value="1"/>
</dbReference>
<dbReference type="PIRSF" id="PIRSF001617">
    <property type="entry name" value="Alpha-AR"/>
    <property type="match status" value="1"/>
</dbReference>
<dbReference type="PROSITE" id="PS50075">
    <property type="entry name" value="CARRIER"/>
    <property type="match status" value="1"/>
</dbReference>
<dbReference type="PROSITE" id="PS00012">
    <property type="entry name" value="PHOSPHOPANTETHEINE"/>
    <property type="match status" value="1"/>
</dbReference>
<dbReference type="InterPro" id="IPR036736">
    <property type="entry name" value="ACP-like_sf"/>
</dbReference>
<dbReference type="EMBL" id="JACEIO010000008">
    <property type="protein sequence ID" value="MBA4536565.1"/>
    <property type="molecule type" value="Genomic_DNA"/>
</dbReference>
<evidence type="ECO:0000259" key="6">
    <source>
        <dbReference type="PROSITE" id="PS50075"/>
    </source>
</evidence>
<dbReference type="InterPro" id="IPR036291">
    <property type="entry name" value="NAD(P)-bd_dom_sf"/>
</dbReference>
<organism evidence="8 9">
    <name type="scientific">Bacillus aquiflavi</name>
    <dbReference type="NCBI Taxonomy" id="2672567"/>
    <lineage>
        <taxon>Bacteria</taxon>
        <taxon>Bacillati</taxon>
        <taxon>Bacillota</taxon>
        <taxon>Bacilli</taxon>
        <taxon>Bacillales</taxon>
        <taxon>Bacillaceae</taxon>
        <taxon>Bacillus</taxon>
    </lineage>
</organism>
<dbReference type="InterPro" id="IPR001242">
    <property type="entry name" value="Condensation_dom"/>
</dbReference>
<dbReference type="PROSITE" id="PS00455">
    <property type="entry name" value="AMP_BINDING"/>
    <property type="match status" value="1"/>
</dbReference>
<evidence type="ECO:0000256" key="5">
    <source>
        <dbReference type="SAM" id="Coils"/>
    </source>
</evidence>
<comment type="similarity">
    <text evidence="2">Belongs to the ATP-dependent AMP-binding enzyme family.</text>
</comment>
<dbReference type="SUPFAM" id="SSF51735">
    <property type="entry name" value="NAD(P)-binding Rossmann-fold domains"/>
    <property type="match status" value="1"/>
</dbReference>
<feature type="coiled-coil region" evidence="5">
    <location>
        <begin position="838"/>
        <end position="878"/>
    </location>
</feature>
<keyword evidence="5" id="KW-0175">Coiled coil</keyword>
<dbReference type="Proteomes" id="UP000472971">
    <property type="component" value="Unassembled WGS sequence"/>
</dbReference>
<dbReference type="RefSeq" id="WP_163240821.1">
    <property type="nucleotide sequence ID" value="NZ_JAAIWN010000008.1"/>
</dbReference>
<dbReference type="FunFam" id="3.30.300.30:FF:000010">
    <property type="entry name" value="Enterobactin synthetase component F"/>
    <property type="match status" value="1"/>
</dbReference>
<evidence type="ECO:0000313" key="8">
    <source>
        <dbReference type="EMBL" id="NEY80932.1"/>
    </source>
</evidence>
<dbReference type="EMBL" id="JAAIWN010000008">
    <property type="protein sequence ID" value="NEY80932.1"/>
    <property type="molecule type" value="Genomic_DNA"/>
</dbReference>
<keyword evidence="4" id="KW-0597">Phosphoprotein</keyword>
<evidence type="ECO:0000256" key="1">
    <source>
        <dbReference type="ARBA" id="ARBA00001957"/>
    </source>
</evidence>
<dbReference type="InterPro" id="IPR020845">
    <property type="entry name" value="AMP-binding_CS"/>
</dbReference>